<keyword evidence="3" id="KW-1185">Reference proteome</keyword>
<comment type="caution">
    <text evidence="2">The sequence shown here is derived from an EMBL/GenBank/DDBJ whole genome shotgun (WGS) entry which is preliminary data.</text>
</comment>
<evidence type="ECO:0000259" key="1">
    <source>
        <dbReference type="Pfam" id="PF07110"/>
    </source>
</evidence>
<dbReference type="Pfam" id="PF07110">
    <property type="entry name" value="EthD"/>
    <property type="match status" value="1"/>
</dbReference>
<dbReference type="RefSeq" id="WP_354448290.1">
    <property type="nucleotide sequence ID" value="NZ_JBEPSH010000012.1"/>
</dbReference>
<name>A0ABV2QFM2_9BURK</name>
<evidence type="ECO:0000313" key="2">
    <source>
        <dbReference type="EMBL" id="MET4579824.1"/>
    </source>
</evidence>
<organism evidence="2 3">
    <name type="scientific">Ottowia thiooxydans</name>
    <dbReference type="NCBI Taxonomy" id="219182"/>
    <lineage>
        <taxon>Bacteria</taxon>
        <taxon>Pseudomonadati</taxon>
        <taxon>Pseudomonadota</taxon>
        <taxon>Betaproteobacteria</taxon>
        <taxon>Burkholderiales</taxon>
        <taxon>Comamonadaceae</taxon>
        <taxon>Ottowia</taxon>
    </lineage>
</organism>
<reference evidence="2 3" key="1">
    <citation type="submission" date="2024-06" db="EMBL/GenBank/DDBJ databases">
        <title>Sorghum-associated microbial communities from plants grown in Nebraska, USA.</title>
        <authorList>
            <person name="Schachtman D."/>
        </authorList>
    </citation>
    <scope>NUCLEOTIDE SEQUENCE [LARGE SCALE GENOMIC DNA]</scope>
    <source>
        <strain evidence="2 3">2709</strain>
    </source>
</reference>
<accession>A0ABV2QFM2</accession>
<sequence>MIKSLSLLVRKSDITHEQFVDHWVNVHAPLARSVPGLRRYVLTHILAERTRPDMPSIEGEIDGIAELWYDDLESMKRANESPEAKRLHADGATFISKIKMFTTREDIIIGS</sequence>
<proteinExistence type="predicted"/>
<gene>
    <name evidence="2" type="ORF">ABIE13_004961</name>
</gene>
<dbReference type="NCBIfam" id="TIGR02118">
    <property type="entry name" value="EthD family reductase"/>
    <property type="match status" value="1"/>
</dbReference>
<dbReference type="SUPFAM" id="SSF54909">
    <property type="entry name" value="Dimeric alpha+beta barrel"/>
    <property type="match status" value="1"/>
</dbReference>
<dbReference type="InterPro" id="IPR011008">
    <property type="entry name" value="Dimeric_a/b-barrel"/>
</dbReference>
<dbReference type="EMBL" id="JBEPSH010000012">
    <property type="protein sequence ID" value="MET4579824.1"/>
    <property type="molecule type" value="Genomic_DNA"/>
</dbReference>
<evidence type="ECO:0000313" key="3">
    <source>
        <dbReference type="Proteomes" id="UP001549320"/>
    </source>
</evidence>
<dbReference type="InterPro" id="IPR009799">
    <property type="entry name" value="EthD_dom"/>
</dbReference>
<protein>
    <submittedName>
        <fullName evidence="2">Uncharacterized protein (TIGR02118 family)</fullName>
    </submittedName>
</protein>
<dbReference type="Proteomes" id="UP001549320">
    <property type="component" value="Unassembled WGS sequence"/>
</dbReference>
<dbReference type="Gene3D" id="3.30.70.100">
    <property type="match status" value="1"/>
</dbReference>
<feature type="domain" description="EthD" evidence="1">
    <location>
        <begin position="11"/>
        <end position="97"/>
    </location>
</feature>